<dbReference type="AlphaFoldDB" id="A0A4R2T1G9"/>
<protein>
    <submittedName>
        <fullName evidence="3">Phosphoribosyl transferase-like protein</fullName>
    </submittedName>
</protein>
<dbReference type="Pfam" id="PF00156">
    <property type="entry name" value="Pribosyltran"/>
    <property type="match status" value="1"/>
</dbReference>
<feature type="domain" description="Phosphoribosyltransferase" evidence="2">
    <location>
        <begin position="97"/>
        <end position="183"/>
    </location>
</feature>
<evidence type="ECO:0000313" key="3">
    <source>
        <dbReference type="EMBL" id="TCP95191.1"/>
    </source>
</evidence>
<dbReference type="CDD" id="cd06223">
    <property type="entry name" value="PRTases_typeI"/>
    <property type="match status" value="1"/>
</dbReference>
<dbReference type="PANTHER" id="PTHR47505">
    <property type="entry name" value="DNA UTILIZATION PROTEIN YHGH"/>
    <property type="match status" value="1"/>
</dbReference>
<reference evidence="3 4" key="1">
    <citation type="submission" date="2019-03" db="EMBL/GenBank/DDBJ databases">
        <title>Genomic Encyclopedia of Type Strains, Phase IV (KMG-IV): sequencing the most valuable type-strain genomes for metagenomic binning, comparative biology and taxonomic classification.</title>
        <authorList>
            <person name="Goeker M."/>
        </authorList>
    </citation>
    <scope>NUCLEOTIDE SEQUENCE [LARGE SCALE GENOMIC DNA]</scope>
    <source>
        <strain evidence="3 4">DSM 28404</strain>
    </source>
</reference>
<dbReference type="Proteomes" id="UP000295763">
    <property type="component" value="Unassembled WGS sequence"/>
</dbReference>
<proteinExistence type="inferred from homology"/>
<dbReference type="InterPro" id="IPR000836">
    <property type="entry name" value="PRTase_dom"/>
</dbReference>
<evidence type="ECO:0000259" key="2">
    <source>
        <dbReference type="Pfam" id="PF00156"/>
    </source>
</evidence>
<keyword evidence="3" id="KW-0808">Transferase</keyword>
<evidence type="ECO:0000256" key="1">
    <source>
        <dbReference type="ARBA" id="ARBA00008007"/>
    </source>
</evidence>
<dbReference type="EMBL" id="SLYB01000010">
    <property type="protein sequence ID" value="TCP95191.1"/>
    <property type="molecule type" value="Genomic_DNA"/>
</dbReference>
<comment type="caution">
    <text evidence="3">The sequence shown here is derived from an EMBL/GenBank/DDBJ whole genome shotgun (WGS) entry which is preliminary data.</text>
</comment>
<dbReference type="InterPro" id="IPR029057">
    <property type="entry name" value="PRTase-like"/>
</dbReference>
<dbReference type="Gene3D" id="3.40.50.2020">
    <property type="match status" value="1"/>
</dbReference>
<organism evidence="3 4">
    <name type="scientific">Cricetibacter osteomyelitidis</name>
    <dbReference type="NCBI Taxonomy" id="1521931"/>
    <lineage>
        <taxon>Bacteria</taxon>
        <taxon>Pseudomonadati</taxon>
        <taxon>Pseudomonadota</taxon>
        <taxon>Gammaproteobacteria</taxon>
        <taxon>Pasteurellales</taxon>
        <taxon>Pasteurellaceae</taxon>
        <taxon>Cricetibacter</taxon>
    </lineage>
</organism>
<accession>A0A4R2T1G9</accession>
<dbReference type="SUPFAM" id="SSF53271">
    <property type="entry name" value="PRTase-like"/>
    <property type="match status" value="1"/>
</dbReference>
<name>A0A4R2T1G9_9PAST</name>
<dbReference type="OrthoDB" id="9779910at2"/>
<evidence type="ECO:0000313" key="4">
    <source>
        <dbReference type="Proteomes" id="UP000295763"/>
    </source>
</evidence>
<comment type="similarity">
    <text evidence="1">Belongs to the ComF/GntX family.</text>
</comment>
<gene>
    <name evidence="3" type="ORF">EDC44_11022</name>
</gene>
<dbReference type="PANTHER" id="PTHR47505:SF1">
    <property type="entry name" value="DNA UTILIZATION PROTEIN YHGH"/>
    <property type="match status" value="1"/>
</dbReference>
<dbReference type="RefSeq" id="WP_131976460.1">
    <property type="nucleotide sequence ID" value="NZ_SLYB01000010.1"/>
</dbReference>
<dbReference type="InterPro" id="IPR051910">
    <property type="entry name" value="ComF/GntX_DNA_util-trans"/>
</dbReference>
<dbReference type="GO" id="GO:0016740">
    <property type="term" value="F:transferase activity"/>
    <property type="evidence" value="ECO:0007669"/>
    <property type="project" value="UniProtKB-KW"/>
</dbReference>
<sequence>MSIEIQGSWHIGFAYDYHMKSSIFLGYDVYGNPLFENIRTEMGELVYQLKYNQNPNNVSKIVDLLVDAFSGWESMDMLITAPFSNHREYQPVMLIGDELSKRVNLPCHHVLKKIKNKTSLKNLSSIEDKKQALTGNIILDSHDLTLKNKTILLIDDLYSSGSTLEYSTNVLLQNGAKEVNVLVMTKTKG</sequence>
<keyword evidence="4" id="KW-1185">Reference proteome</keyword>